<dbReference type="GO" id="GO:0005524">
    <property type="term" value="F:ATP binding"/>
    <property type="evidence" value="ECO:0007669"/>
    <property type="project" value="UniProtKB-KW"/>
</dbReference>
<evidence type="ECO:0000256" key="5">
    <source>
        <dbReference type="ARBA" id="ARBA00022801"/>
    </source>
</evidence>
<keyword evidence="4" id="KW-0658">Purine biosynthesis</keyword>
<keyword evidence="6" id="KW-0067">ATP-binding</keyword>
<gene>
    <name evidence="8" type="primary">purQ</name>
    <name evidence="8" type="ORF">CARN1_0427</name>
</gene>
<organism evidence="8">
    <name type="scientific">mine drainage metagenome</name>
    <dbReference type="NCBI Taxonomy" id="410659"/>
    <lineage>
        <taxon>unclassified sequences</taxon>
        <taxon>metagenomes</taxon>
        <taxon>ecological metagenomes</taxon>
    </lineage>
</organism>
<dbReference type="Pfam" id="PF13507">
    <property type="entry name" value="GATase_5"/>
    <property type="match status" value="1"/>
</dbReference>
<sequence>MKARVAVLVFPGTNSEAESCDLLLDCGADARIVHWSEAASLAYYDAFVLPGGFAYEDRIRAGAIAAHDAMLDVVIEGAQAGKLVMGICNGAQILLEAGLAPGTGEIRRPTAAFTHNAQEHFICERVLLRRSAAAERCAIAAALPEEALIPAWAAHGQGRLAASPAHLDELERGGYVVFRYADIHGATDAHLAPQGSALGAAALTNREGNVLAIMPHPERDAWNFNHPDRSEGADILAPSGGSVLFESFVTALERM</sequence>
<evidence type="ECO:0000256" key="2">
    <source>
        <dbReference type="ARBA" id="ARBA00022598"/>
    </source>
</evidence>
<evidence type="ECO:0000256" key="4">
    <source>
        <dbReference type="ARBA" id="ARBA00022755"/>
    </source>
</evidence>
<dbReference type="GO" id="GO:0016787">
    <property type="term" value="F:hydrolase activity"/>
    <property type="evidence" value="ECO:0007669"/>
    <property type="project" value="UniProtKB-KW"/>
</dbReference>
<dbReference type="AlphaFoldDB" id="E6PEB1"/>
<keyword evidence="5" id="KW-0378">Hydrolase</keyword>
<keyword evidence="3" id="KW-0547">Nucleotide-binding</keyword>
<dbReference type="EMBL" id="CABL01000003">
    <property type="protein sequence ID" value="CBH74796.1"/>
    <property type="molecule type" value="Genomic_DNA"/>
</dbReference>
<dbReference type="SUPFAM" id="SSF52317">
    <property type="entry name" value="Class I glutamine amidotransferase-like"/>
    <property type="match status" value="1"/>
</dbReference>
<reference evidence="8" key="1">
    <citation type="submission" date="2009-10" db="EMBL/GenBank/DDBJ databases">
        <title>Diversity of trophic interactions inside an arsenic-rich microbial ecosystem.</title>
        <authorList>
            <person name="Bertin P.N."/>
            <person name="Heinrich-Salmeron A."/>
            <person name="Pelletier E."/>
            <person name="Goulhen-Chollet F."/>
            <person name="Arsene-Ploetze F."/>
            <person name="Gallien S."/>
            <person name="Calteau A."/>
            <person name="Vallenet D."/>
            <person name="Casiot C."/>
            <person name="Chane-Woon-Ming B."/>
            <person name="Giloteaux L."/>
            <person name="Barakat M."/>
            <person name="Bonnefoy V."/>
            <person name="Bruneel O."/>
            <person name="Chandler M."/>
            <person name="Cleiss J."/>
            <person name="Duran R."/>
            <person name="Elbaz-Poulichet F."/>
            <person name="Fonknechten N."/>
            <person name="Lauga B."/>
            <person name="Mornico D."/>
            <person name="Ortet P."/>
            <person name="Schaeffer C."/>
            <person name="Siguier P."/>
            <person name="Alexander Thil Smith A."/>
            <person name="Van Dorsselaer A."/>
            <person name="Weissenbach J."/>
            <person name="Medigue C."/>
            <person name="Le Paslier D."/>
        </authorList>
    </citation>
    <scope>NUCLEOTIDE SEQUENCE</scope>
</reference>
<dbReference type="EC" id="6.3.5.3" evidence="8"/>
<dbReference type="PANTHER" id="PTHR47552">
    <property type="entry name" value="PHOSPHORIBOSYLFORMYLGLYCINAMIDINE SYNTHASE SUBUNIT PURQ"/>
    <property type="match status" value="1"/>
</dbReference>
<proteinExistence type="predicted"/>
<evidence type="ECO:0000256" key="6">
    <source>
        <dbReference type="ARBA" id="ARBA00022840"/>
    </source>
</evidence>
<dbReference type="PROSITE" id="PS51273">
    <property type="entry name" value="GATASE_TYPE_1"/>
    <property type="match status" value="1"/>
</dbReference>
<accession>E6PEB1</accession>
<evidence type="ECO:0000313" key="8">
    <source>
        <dbReference type="EMBL" id="CBH74796.1"/>
    </source>
</evidence>
<dbReference type="GO" id="GO:0004642">
    <property type="term" value="F:phosphoribosylformylglycinamidine synthase activity"/>
    <property type="evidence" value="ECO:0007669"/>
    <property type="project" value="UniProtKB-EC"/>
</dbReference>
<name>E6PEB1_9ZZZZ</name>
<keyword evidence="2 8" id="KW-0436">Ligase</keyword>
<dbReference type="SMART" id="SM01211">
    <property type="entry name" value="GATase_5"/>
    <property type="match status" value="1"/>
</dbReference>
<dbReference type="PANTHER" id="PTHR47552:SF1">
    <property type="entry name" value="PHOSPHORIBOSYLFORMYLGLYCINAMIDINE SYNTHASE SUBUNIT PURQ"/>
    <property type="match status" value="1"/>
</dbReference>
<dbReference type="InterPro" id="IPR029062">
    <property type="entry name" value="Class_I_gatase-like"/>
</dbReference>
<dbReference type="Gene3D" id="3.40.50.880">
    <property type="match status" value="1"/>
</dbReference>
<dbReference type="NCBIfam" id="TIGR01737">
    <property type="entry name" value="FGAM_synth_I"/>
    <property type="match status" value="1"/>
</dbReference>
<keyword evidence="7" id="KW-0315">Glutamine amidotransferase</keyword>
<dbReference type="InterPro" id="IPR010075">
    <property type="entry name" value="PRibForGlyAmidine_synth_PurQ"/>
</dbReference>
<evidence type="ECO:0000256" key="7">
    <source>
        <dbReference type="ARBA" id="ARBA00022962"/>
    </source>
</evidence>
<evidence type="ECO:0000256" key="3">
    <source>
        <dbReference type="ARBA" id="ARBA00022741"/>
    </source>
</evidence>
<dbReference type="GO" id="GO:0006189">
    <property type="term" value="P:'de novo' IMP biosynthetic process"/>
    <property type="evidence" value="ECO:0007669"/>
    <property type="project" value="InterPro"/>
</dbReference>
<evidence type="ECO:0000256" key="1">
    <source>
        <dbReference type="ARBA" id="ARBA00022490"/>
    </source>
</evidence>
<dbReference type="PIRSF" id="PIRSF001586">
    <property type="entry name" value="FGAM_synth_I"/>
    <property type="match status" value="1"/>
</dbReference>
<keyword evidence="1" id="KW-0963">Cytoplasm</keyword>
<protein>
    <submittedName>
        <fullName evidence="8">Phosphoribosylformylglycinamidine synthetase I</fullName>
        <ecNumber evidence="8">6.3.5.3</ecNumber>
    </submittedName>
</protein>
<comment type="caution">
    <text evidence="8">The sequence shown here is derived from an EMBL/GenBank/DDBJ whole genome shotgun (WGS) entry which is preliminary data.</text>
</comment>